<reference evidence="2 3" key="1">
    <citation type="submission" date="2020-02" db="EMBL/GenBank/DDBJ databases">
        <authorList>
            <person name="Ma Q."/>
            <person name="Huang Y."/>
            <person name="Song X."/>
            <person name="Pei D."/>
        </authorList>
    </citation>
    <scope>NUCLEOTIDE SEQUENCE [LARGE SCALE GENOMIC DNA]</scope>
    <source>
        <strain evidence="2">Sxm20200214</strain>
        <tissue evidence="2">Leaf</tissue>
    </source>
</reference>
<dbReference type="InterPro" id="IPR024675">
    <property type="entry name" value="eIF3g_N"/>
</dbReference>
<dbReference type="EMBL" id="JAAMPC010000014">
    <property type="protein sequence ID" value="KAG2262704.1"/>
    <property type="molecule type" value="Genomic_DNA"/>
</dbReference>
<accession>A0A8X7Q820</accession>
<dbReference type="Proteomes" id="UP000886595">
    <property type="component" value="Unassembled WGS sequence"/>
</dbReference>
<evidence type="ECO:0000313" key="2">
    <source>
        <dbReference type="EMBL" id="KAG2262704.1"/>
    </source>
</evidence>
<protein>
    <recommendedName>
        <fullName evidence="1">Eukaryotic translation initiation factor 3 subunit G N-terminal domain-containing protein</fullName>
    </recommendedName>
</protein>
<name>A0A8X7Q820_BRACI</name>
<dbReference type="Pfam" id="PF12353">
    <property type="entry name" value="eIF3g"/>
    <property type="match status" value="1"/>
</dbReference>
<organism evidence="2 3">
    <name type="scientific">Brassica carinata</name>
    <name type="common">Ethiopian mustard</name>
    <name type="synonym">Abyssinian cabbage</name>
    <dbReference type="NCBI Taxonomy" id="52824"/>
    <lineage>
        <taxon>Eukaryota</taxon>
        <taxon>Viridiplantae</taxon>
        <taxon>Streptophyta</taxon>
        <taxon>Embryophyta</taxon>
        <taxon>Tracheophyta</taxon>
        <taxon>Spermatophyta</taxon>
        <taxon>Magnoliopsida</taxon>
        <taxon>eudicotyledons</taxon>
        <taxon>Gunneridae</taxon>
        <taxon>Pentapetalae</taxon>
        <taxon>rosids</taxon>
        <taxon>malvids</taxon>
        <taxon>Brassicales</taxon>
        <taxon>Brassicaceae</taxon>
        <taxon>Brassiceae</taxon>
        <taxon>Brassica</taxon>
    </lineage>
</organism>
<feature type="domain" description="Eukaryotic translation initiation factor 3 subunit G N-terminal" evidence="1">
    <location>
        <begin position="31"/>
        <end position="76"/>
    </location>
</feature>
<sequence length="80" mass="9343">MAAMMQRTNNFQWGDIGEDDDLDILLPPREVIGPDENGVKKVIEYRLNEEEKIIKVTTTTRVEKRLLSQRAAERRKLVFI</sequence>
<comment type="caution">
    <text evidence="2">The sequence shown here is derived from an EMBL/GenBank/DDBJ whole genome shotgun (WGS) entry which is preliminary data.</text>
</comment>
<gene>
    <name evidence="2" type="ORF">Bca52824_069783</name>
</gene>
<evidence type="ECO:0000259" key="1">
    <source>
        <dbReference type="Pfam" id="PF12353"/>
    </source>
</evidence>
<dbReference type="AlphaFoldDB" id="A0A8X7Q820"/>
<keyword evidence="3" id="KW-1185">Reference proteome</keyword>
<proteinExistence type="predicted"/>
<evidence type="ECO:0000313" key="3">
    <source>
        <dbReference type="Proteomes" id="UP000886595"/>
    </source>
</evidence>